<dbReference type="AlphaFoldDB" id="U4Q9N4"/>
<protein>
    <recommendedName>
        <fullName evidence="3">Phage protein</fullName>
    </recommendedName>
</protein>
<dbReference type="eggNOG" id="COG2887">
    <property type="taxonomic scope" value="Bacteria"/>
</dbReference>
<keyword evidence="2" id="KW-1185">Reference proteome</keyword>
<dbReference type="STRING" id="1209989.TepRe1_2445"/>
<proteinExistence type="predicted"/>
<organism evidence="1 2">
    <name type="scientific">Tepidanaerobacter acetatoxydans (strain DSM 21804 / JCM 16047 / Re1)</name>
    <dbReference type="NCBI Taxonomy" id="1209989"/>
    <lineage>
        <taxon>Bacteria</taxon>
        <taxon>Bacillati</taxon>
        <taxon>Bacillota</taxon>
        <taxon>Clostridia</taxon>
        <taxon>Thermosediminibacterales</taxon>
        <taxon>Tepidanaerobacteraceae</taxon>
        <taxon>Tepidanaerobacter</taxon>
    </lineage>
</organism>
<dbReference type="Pfam" id="PF10926">
    <property type="entry name" value="DUF2800"/>
    <property type="match status" value="1"/>
</dbReference>
<accession>U4Q9N4</accession>
<reference evidence="2" key="1">
    <citation type="journal article" date="2013" name="Genome Announc.">
        <title>First genome sequence of a syntrophic acetate-oxidizing bacterium, Tepidanaerobacter acetatoxydans strain Re1.</title>
        <authorList>
            <person name="Manzoor S."/>
            <person name="Bongcam-Rudloff E."/>
            <person name="Schnurer A."/>
            <person name="Muller B."/>
        </authorList>
    </citation>
    <scope>NUCLEOTIDE SEQUENCE [LARGE SCALE GENOMIC DNA]</scope>
    <source>
        <strain evidence="2">Re1</strain>
    </source>
</reference>
<dbReference type="EMBL" id="HF563609">
    <property type="protein sequence ID" value="CDI41038.1"/>
    <property type="molecule type" value="Genomic_DNA"/>
</dbReference>
<sequence>MTIHQPRLDSVSTDEMPVDELTNWGEATIKPIAALAFKGEGAFQPGEHCRFCKVKATCRARADENLKLAEHDFKKPPLLTDDEIVEILAAADELQSWISDVQAYALDQAVNHGREWPGFKLIEGRSYRRYADEAEVTEVLVAAGFDEEEIYTKSLLGITAMEKLVGKKQFNEILGTLIIKPPGKPRLAPESDNRPAIKSTAEIDFKEEL</sequence>
<name>U4Q9N4_TEPAE</name>
<evidence type="ECO:0000313" key="2">
    <source>
        <dbReference type="Proteomes" id="UP000010802"/>
    </source>
</evidence>
<dbReference type="KEGG" id="tae:TepiRe1_2628"/>
<evidence type="ECO:0000313" key="1">
    <source>
        <dbReference type="EMBL" id="CDI41038.1"/>
    </source>
</evidence>
<dbReference type="Proteomes" id="UP000010802">
    <property type="component" value="Chromosome"/>
</dbReference>
<dbReference type="HOGENOM" id="CLU_043122_0_0_9"/>
<gene>
    <name evidence="1" type="ordered locus">TEPIRE1_2628</name>
</gene>
<evidence type="ECO:0008006" key="3">
    <source>
        <dbReference type="Google" id="ProtNLM"/>
    </source>
</evidence>
<dbReference type="InterPro" id="IPR021229">
    <property type="entry name" value="DUF2800"/>
</dbReference>